<evidence type="ECO:0000313" key="2">
    <source>
        <dbReference type="Proteomes" id="UP000026962"/>
    </source>
</evidence>
<sequence>MRANRPFVPVAGDDLTWDYYFYYCACAGRVADCAVKRGEIRFMSGSPSQSQTKLLLPLGSRSAPNPTSEAWTMLRELALP</sequence>
<name>A0A0E0LRI0_ORYPU</name>
<dbReference type="EnsemblPlants" id="OPUNC08G03480.1">
    <property type="protein sequence ID" value="OPUNC08G03480.1"/>
    <property type="gene ID" value="OPUNC08G03480"/>
</dbReference>
<dbReference type="AlphaFoldDB" id="A0A0E0LRI0"/>
<dbReference type="Gramene" id="OPUNC08G03480.1">
    <property type="protein sequence ID" value="OPUNC08G03480.1"/>
    <property type="gene ID" value="OPUNC08G03480"/>
</dbReference>
<evidence type="ECO:0000313" key="1">
    <source>
        <dbReference type="EnsemblPlants" id="OPUNC08G03480.1"/>
    </source>
</evidence>
<accession>A0A0E0LRI0</accession>
<proteinExistence type="predicted"/>
<organism evidence="1">
    <name type="scientific">Oryza punctata</name>
    <name type="common">Red rice</name>
    <dbReference type="NCBI Taxonomy" id="4537"/>
    <lineage>
        <taxon>Eukaryota</taxon>
        <taxon>Viridiplantae</taxon>
        <taxon>Streptophyta</taxon>
        <taxon>Embryophyta</taxon>
        <taxon>Tracheophyta</taxon>
        <taxon>Spermatophyta</taxon>
        <taxon>Magnoliopsida</taxon>
        <taxon>Liliopsida</taxon>
        <taxon>Poales</taxon>
        <taxon>Poaceae</taxon>
        <taxon>BOP clade</taxon>
        <taxon>Oryzoideae</taxon>
        <taxon>Oryzeae</taxon>
        <taxon>Oryzinae</taxon>
        <taxon>Oryza</taxon>
    </lineage>
</organism>
<dbReference type="Proteomes" id="UP000026962">
    <property type="component" value="Chromosome 8"/>
</dbReference>
<dbReference type="HOGENOM" id="CLU_2593973_0_0_1"/>
<keyword evidence="2" id="KW-1185">Reference proteome</keyword>
<reference evidence="1" key="2">
    <citation type="submission" date="2018-05" db="EMBL/GenBank/DDBJ databases">
        <title>OpunRS2 (Oryza punctata Reference Sequence Version 2).</title>
        <authorList>
            <person name="Zhang J."/>
            <person name="Kudrna D."/>
            <person name="Lee S."/>
            <person name="Talag J."/>
            <person name="Welchert J."/>
            <person name="Wing R.A."/>
        </authorList>
    </citation>
    <scope>NUCLEOTIDE SEQUENCE [LARGE SCALE GENOMIC DNA]</scope>
</reference>
<reference evidence="1" key="1">
    <citation type="submission" date="2015-04" db="UniProtKB">
        <authorList>
            <consortium name="EnsemblPlants"/>
        </authorList>
    </citation>
    <scope>IDENTIFICATION</scope>
</reference>
<protein>
    <submittedName>
        <fullName evidence="1">Uncharacterized protein</fullName>
    </submittedName>
</protein>